<dbReference type="Proteomes" id="UP000095280">
    <property type="component" value="Unplaced"/>
</dbReference>
<feature type="compositionally biased region" description="Polar residues" evidence="2">
    <location>
        <begin position="260"/>
        <end position="272"/>
    </location>
</feature>
<evidence type="ECO:0000259" key="3">
    <source>
        <dbReference type="PROSITE" id="PS50102"/>
    </source>
</evidence>
<evidence type="ECO:0000313" key="4">
    <source>
        <dbReference type="Proteomes" id="UP000095280"/>
    </source>
</evidence>
<dbReference type="InterPro" id="IPR051606">
    <property type="entry name" value="Polyketide_Oxido-like"/>
</dbReference>
<evidence type="ECO:0000256" key="1">
    <source>
        <dbReference type="PROSITE-ProRule" id="PRU00176"/>
    </source>
</evidence>
<keyword evidence="1" id="KW-0694">RNA-binding</keyword>
<feature type="region of interest" description="Disordered" evidence="2">
    <location>
        <begin position="185"/>
        <end position="272"/>
    </location>
</feature>
<dbReference type="PROSITE" id="PS50102">
    <property type="entry name" value="RRM"/>
    <property type="match status" value="2"/>
</dbReference>
<proteinExistence type="predicted"/>
<dbReference type="Gene3D" id="3.40.50.720">
    <property type="entry name" value="NAD(P)-binding Rossmann-like Domain"/>
    <property type="match status" value="3"/>
</dbReference>
<reference evidence="5" key="1">
    <citation type="submission" date="2016-11" db="UniProtKB">
        <authorList>
            <consortium name="WormBaseParasite"/>
        </authorList>
    </citation>
    <scope>IDENTIFICATION</scope>
</reference>
<dbReference type="InterPro" id="IPR000504">
    <property type="entry name" value="RRM_dom"/>
</dbReference>
<dbReference type="Pfam" id="PF00076">
    <property type="entry name" value="RRM_1"/>
    <property type="match status" value="1"/>
</dbReference>
<dbReference type="SUPFAM" id="SSF51735">
    <property type="entry name" value="NAD(P)-binding Rossmann-fold domains"/>
    <property type="match status" value="3"/>
</dbReference>
<feature type="domain" description="RRM" evidence="3">
    <location>
        <begin position="23"/>
        <end position="101"/>
    </location>
</feature>
<feature type="domain" description="RRM" evidence="3">
    <location>
        <begin position="114"/>
        <end position="188"/>
    </location>
</feature>
<keyword evidence="4" id="KW-1185">Reference proteome</keyword>
<dbReference type="GO" id="GO:0004074">
    <property type="term" value="F:biliverdin reductase [NAD(P)H] activity"/>
    <property type="evidence" value="ECO:0007669"/>
    <property type="project" value="TreeGrafter"/>
</dbReference>
<feature type="region of interest" description="Disordered" evidence="2">
    <location>
        <begin position="1"/>
        <end position="21"/>
    </location>
</feature>
<accession>A0A1I8GJ39</accession>
<dbReference type="PANTHER" id="PTHR43355:SF2">
    <property type="entry name" value="FLAVIN REDUCTASE (NADPH)"/>
    <property type="match status" value="1"/>
</dbReference>
<dbReference type="PANTHER" id="PTHR43355">
    <property type="entry name" value="FLAVIN REDUCTASE (NADPH)"/>
    <property type="match status" value="1"/>
</dbReference>
<dbReference type="AlphaFoldDB" id="A0A1I8GJ39"/>
<dbReference type="SUPFAM" id="SSF54928">
    <property type="entry name" value="RNA-binding domain, RBD"/>
    <property type="match status" value="2"/>
</dbReference>
<dbReference type="InterPro" id="IPR036291">
    <property type="entry name" value="NAD(P)-bd_dom_sf"/>
</dbReference>
<organism evidence="4 5">
    <name type="scientific">Macrostomum lignano</name>
    <dbReference type="NCBI Taxonomy" id="282301"/>
    <lineage>
        <taxon>Eukaryota</taxon>
        <taxon>Metazoa</taxon>
        <taxon>Spiralia</taxon>
        <taxon>Lophotrochozoa</taxon>
        <taxon>Platyhelminthes</taxon>
        <taxon>Rhabditophora</taxon>
        <taxon>Macrostomorpha</taxon>
        <taxon>Macrostomida</taxon>
        <taxon>Macrostomidae</taxon>
        <taxon>Macrostomum</taxon>
    </lineage>
</organism>
<dbReference type="InterPro" id="IPR035979">
    <property type="entry name" value="RBD_domain_sf"/>
</dbReference>
<name>A0A1I8GJ39_9PLAT</name>
<dbReference type="GO" id="GO:0003723">
    <property type="term" value="F:RNA binding"/>
    <property type="evidence" value="ECO:0007669"/>
    <property type="project" value="UniProtKB-UniRule"/>
</dbReference>
<dbReference type="GO" id="GO:0042602">
    <property type="term" value="F:riboflavin reductase (NADPH) activity"/>
    <property type="evidence" value="ECO:0007669"/>
    <property type="project" value="TreeGrafter"/>
</dbReference>
<protein>
    <submittedName>
        <fullName evidence="5">RRM domain-containing protein</fullName>
    </submittedName>
</protein>
<dbReference type="SMART" id="SM00360">
    <property type="entry name" value="RRM"/>
    <property type="match status" value="2"/>
</dbReference>
<evidence type="ECO:0000313" key="5">
    <source>
        <dbReference type="WBParaSite" id="maker-uti_cns_0002035-snap-gene-0.4-mRNA-1"/>
    </source>
</evidence>
<dbReference type="Pfam" id="PF13460">
    <property type="entry name" value="NAD_binding_10"/>
    <property type="match status" value="3"/>
</dbReference>
<feature type="compositionally biased region" description="Low complexity" evidence="2">
    <location>
        <begin position="1"/>
        <end position="13"/>
    </location>
</feature>
<dbReference type="Gene3D" id="3.30.70.330">
    <property type="match status" value="1"/>
</dbReference>
<feature type="compositionally biased region" description="Basic and acidic residues" evidence="2">
    <location>
        <begin position="185"/>
        <end position="195"/>
    </location>
</feature>
<dbReference type="WBParaSite" id="maker-uti_cns_0002035-snap-gene-0.4-mRNA-1">
    <property type="protein sequence ID" value="maker-uti_cns_0002035-snap-gene-0.4-mRNA-1"/>
    <property type="gene ID" value="maker-uti_cns_0002035-snap-gene-0.4"/>
</dbReference>
<dbReference type="InterPro" id="IPR016040">
    <property type="entry name" value="NAD(P)-bd_dom"/>
</dbReference>
<dbReference type="InterPro" id="IPR012677">
    <property type="entry name" value="Nucleotide-bd_a/b_plait_sf"/>
</dbReference>
<evidence type="ECO:0000256" key="2">
    <source>
        <dbReference type="SAM" id="MobiDB-lite"/>
    </source>
</evidence>
<feature type="compositionally biased region" description="Gly residues" evidence="2">
    <location>
        <begin position="196"/>
        <end position="249"/>
    </location>
</feature>
<dbReference type="CDD" id="cd00590">
    <property type="entry name" value="RRM_SF"/>
    <property type="match status" value="1"/>
</dbReference>
<sequence length="862" mass="93393">QKSSSPSPASKASDQSELRGQTRTLMLTNLPAEACGRDSSDSIRTAFPGGVRYSAKARPGQEFGACFVEFESEQACSDAFDRFGSASKMDGREIGIRFAPQRQLPGNSNKPQTKTIGVFNLPFSATTDSLREHFPEASDMFIPKDQDRRSKGFAIVTFETDEAATKAMSDNASLSLDGRQIRLEYRDDRPPKEGGGRGGGFGGRGGGRGGFGGFSDRGGGRGGRGGGFGDRGGRGGFGGGGKRFGGGEDGAPFNKKPRMSTDTGDGNKSKNANKMPMKLAILGATGPTGLLLVDQALARGHQVVAVVRSPDKLGSDRLTQPGLTVKQVPDICSSFASYMLKSAGCDAVLSALGAPGSMFRIDLMTDAVPAIVAAMRSAKVSRFILLTAQCTVYRPEHPKLVEWLVKPLFIGRNLADFWRAECHLNEQYSDINFTVVKPPRLTNELLDEQREVKAAEGQFVPEGTDRRISRANVAKFMLDCAESDEAWSKKLYFSSSANKMPMKLAILGATGPTGLLLVDQALARGHQVVAVVRSPDKLGSDRLTQPVLTVKQVPDMSAAAGEAEQKLLAEAYEGCDAVLSALGATVSLFRIDLMTDAVPAIVAAMRSAKVSRFILLTAQCTVYRPECHLNEQCSDINFTVVKPPGLSNQPLDEQREMKAAEGQFVPDASELYVPRANVAKFMLDCAESDEAWSKKLLMPIFYQVTITIDRCDAVLSALGATVSLFRIDLMTDAVPAIVTAMRSAKVSRFILLTAQCTVYRPEHPKLVEWLIKPLLIGRNMDDFWRAECHLTEQCSDINFTVVKPPGLTNEPLDEQRELKAAEGQFVPEAADRRMSRANVAKFMLDCAESDEAWSKKLVAIQF</sequence>